<organism evidence="1 2">
    <name type="scientific">Candolleomyces aberdarensis</name>
    <dbReference type="NCBI Taxonomy" id="2316362"/>
    <lineage>
        <taxon>Eukaryota</taxon>
        <taxon>Fungi</taxon>
        <taxon>Dikarya</taxon>
        <taxon>Basidiomycota</taxon>
        <taxon>Agaricomycotina</taxon>
        <taxon>Agaricomycetes</taxon>
        <taxon>Agaricomycetidae</taxon>
        <taxon>Agaricales</taxon>
        <taxon>Agaricineae</taxon>
        <taxon>Psathyrellaceae</taxon>
        <taxon>Candolleomyces</taxon>
    </lineage>
</organism>
<dbReference type="EMBL" id="SDEE01001871">
    <property type="protein sequence ID" value="RXW11476.1"/>
    <property type="molecule type" value="Genomic_DNA"/>
</dbReference>
<sequence>MPETMNTDNLVPFWQSQLLDLTNRLPVTGGPVSQAELEKCTSAFKVLVSDGCQIIENTPTFKDKPKVVNVMITQDNHLGLLHNYVRRHNLNNKFPRPLRDTLQNLIVDGIAACSGHRLNPWTAQRDVIRDSGSSIPANTAVGILFAKQTYDEQTLCWE</sequence>
<dbReference type="Proteomes" id="UP000290288">
    <property type="component" value="Unassembled WGS sequence"/>
</dbReference>
<gene>
    <name evidence="1" type="ORF">EST38_g14378</name>
</gene>
<evidence type="ECO:0000313" key="2">
    <source>
        <dbReference type="Proteomes" id="UP000290288"/>
    </source>
</evidence>
<dbReference type="OrthoDB" id="3082746at2759"/>
<proteinExistence type="predicted"/>
<keyword evidence="2" id="KW-1185">Reference proteome</keyword>
<reference evidence="1 2" key="1">
    <citation type="submission" date="2019-01" db="EMBL/GenBank/DDBJ databases">
        <title>Draft genome sequence of Psathyrella aberdarensis IHI B618.</title>
        <authorList>
            <person name="Buettner E."/>
            <person name="Kellner H."/>
        </authorList>
    </citation>
    <scope>NUCLEOTIDE SEQUENCE [LARGE SCALE GENOMIC DNA]</scope>
    <source>
        <strain evidence="1 2">IHI B618</strain>
    </source>
</reference>
<protein>
    <submittedName>
        <fullName evidence="1">Uncharacterized protein</fullName>
    </submittedName>
</protein>
<accession>A0A4Q2CZ95</accession>
<name>A0A4Q2CZ95_9AGAR</name>
<evidence type="ECO:0000313" key="1">
    <source>
        <dbReference type="EMBL" id="RXW11476.1"/>
    </source>
</evidence>
<dbReference type="AlphaFoldDB" id="A0A4Q2CZ95"/>
<comment type="caution">
    <text evidence="1">The sequence shown here is derived from an EMBL/GenBank/DDBJ whole genome shotgun (WGS) entry which is preliminary data.</text>
</comment>